<organism evidence="2 3">
    <name type="scientific">Zhouia spongiae</name>
    <dbReference type="NCBI Taxonomy" id="2202721"/>
    <lineage>
        <taxon>Bacteria</taxon>
        <taxon>Pseudomonadati</taxon>
        <taxon>Bacteroidota</taxon>
        <taxon>Flavobacteriia</taxon>
        <taxon>Flavobacteriales</taxon>
        <taxon>Flavobacteriaceae</taxon>
        <taxon>Zhouia</taxon>
    </lineage>
</organism>
<feature type="domain" description="Alkyl hydroperoxide reductase subunit C/ Thiol specific antioxidant" evidence="1">
    <location>
        <begin position="36"/>
        <end position="163"/>
    </location>
</feature>
<dbReference type="InterPro" id="IPR036249">
    <property type="entry name" value="Thioredoxin-like_sf"/>
</dbReference>
<evidence type="ECO:0000313" key="3">
    <source>
        <dbReference type="Proteomes" id="UP000829476"/>
    </source>
</evidence>
<reference evidence="2 3" key="1">
    <citation type="journal article" date="2018" name="Int. J. Syst. Evol. Microbiol.">
        <title>Zhouia spongiae sp. nov., isolated from a marine sponge.</title>
        <authorList>
            <person name="Zhuang L."/>
            <person name="Lin B."/>
            <person name="Qin F."/>
            <person name="Luo L."/>
        </authorList>
    </citation>
    <scope>NUCLEOTIDE SEQUENCE [LARGE SCALE GENOMIC DNA]</scope>
    <source>
        <strain evidence="2 3">HN-Y44</strain>
    </source>
</reference>
<protein>
    <submittedName>
        <fullName evidence="2">Peroxiredoxin family protein</fullName>
    </submittedName>
</protein>
<dbReference type="Gene3D" id="3.40.30.10">
    <property type="entry name" value="Glutaredoxin"/>
    <property type="match status" value="1"/>
</dbReference>
<sequence>MKPYRSILLTVFLLSLFYFAQPIRGQEVNLENVQIDHPVPDFILENVQHYRQKTVSSDNLKGKFVVLCFWHRFCSGAYKNFSRMNRLAREFRGKVEFIMIGGRSNKSEYNRNEELDSLMALFERTRKMQNLQLPSSYDIDLYQRFVTAGAPHLIWIDDKGIVQAVTANIDSTRLEAFLAGKEFDFFDYSMEGLERSKQRPDVYDAENPFLVDGNGGKSDSFQYRSLITPYTNEMPLAMGITRKVKWYHWQGKLEGVAALEELYKLAYFGYFGNYDDWYREENYNQLVLDIKNKRPFTRYNYNIPIENIYWYSLIVPQHKRNPKSLMKIIQNDLDNYFGYQARIEKRMLPYWCITANEQVKEKIKTKNGPSKLITDQFTYVGAQNLPFTKYLKMLFIMIAPGPGIEFPIIDETGIEGNIDIPVKDVDLSNFEDTKKVLRKLGFDIKKAYKDFNVLVISDPISNIDNGSK</sequence>
<dbReference type="EMBL" id="CP094326">
    <property type="protein sequence ID" value="UNY98616.1"/>
    <property type="molecule type" value="Genomic_DNA"/>
</dbReference>
<dbReference type="Pfam" id="PF00578">
    <property type="entry name" value="AhpC-TSA"/>
    <property type="match status" value="1"/>
</dbReference>
<keyword evidence="3" id="KW-1185">Reference proteome</keyword>
<dbReference type="Proteomes" id="UP000829476">
    <property type="component" value="Chromosome"/>
</dbReference>
<dbReference type="InterPro" id="IPR000866">
    <property type="entry name" value="AhpC/TSA"/>
</dbReference>
<name>A0ABY3YMA0_9FLAO</name>
<evidence type="ECO:0000313" key="2">
    <source>
        <dbReference type="EMBL" id="UNY98616.1"/>
    </source>
</evidence>
<dbReference type="RefSeq" id="WP_242937022.1">
    <property type="nucleotide sequence ID" value="NZ_CP094326.1"/>
</dbReference>
<gene>
    <name evidence="2" type="ORF">MQE36_16240</name>
</gene>
<evidence type="ECO:0000259" key="1">
    <source>
        <dbReference type="Pfam" id="PF00578"/>
    </source>
</evidence>
<accession>A0ABY3YMA0</accession>
<dbReference type="SUPFAM" id="SSF52833">
    <property type="entry name" value="Thioredoxin-like"/>
    <property type="match status" value="1"/>
</dbReference>
<proteinExistence type="predicted"/>